<protein>
    <submittedName>
        <fullName evidence="1">Uncharacterized protein</fullName>
    </submittedName>
</protein>
<dbReference type="Proteomes" id="UP000824890">
    <property type="component" value="Unassembled WGS sequence"/>
</dbReference>
<gene>
    <name evidence="1" type="ORF">HID58_028665</name>
</gene>
<feature type="non-terminal residue" evidence="1">
    <location>
        <position position="1"/>
    </location>
</feature>
<evidence type="ECO:0000313" key="1">
    <source>
        <dbReference type="EMBL" id="KAH0914219.1"/>
    </source>
</evidence>
<dbReference type="SUPFAM" id="SSF51445">
    <property type="entry name" value="(Trans)glycosidases"/>
    <property type="match status" value="1"/>
</dbReference>
<reference evidence="1 2" key="1">
    <citation type="submission" date="2021-05" db="EMBL/GenBank/DDBJ databases">
        <title>Genome Assembly of Synthetic Allotetraploid Brassica napus Reveals Homoeologous Exchanges between Subgenomes.</title>
        <authorList>
            <person name="Davis J.T."/>
        </authorList>
    </citation>
    <scope>NUCLEOTIDE SEQUENCE [LARGE SCALE GENOMIC DNA]</scope>
    <source>
        <strain evidence="2">cv. Da-Ae</strain>
        <tissue evidence="1">Seedling</tissue>
    </source>
</reference>
<keyword evidence="2" id="KW-1185">Reference proteome</keyword>
<dbReference type="PANTHER" id="PTHR43002">
    <property type="entry name" value="GLYCOGEN DEBRANCHING ENZYME"/>
    <property type="match status" value="1"/>
</dbReference>
<sequence length="268" mass="30703">GGLKLKRISVPIPPPYHPTTVTRLIITVLENDKQEKEKNNELRYTLRFRSFTSGIAEPWDYGGLYFVGEFPNWDGWAEWNGMYRDDVRKFMKGMKGSFATRVAGSSDLYQVNQQNPPYHGVNFIIAHDGFTLRDHTILSLDECPFLTYLFCNLELWFGRPTLINDANGRRIWTLPEMVITIANTALNNFQWKEASLISYKLIWMDSPLLHDCVSGQDVYAAFNAHDYFVTVGKTMADTNLESPDDFVKECVAETYNVAPFSSIPLKSM</sequence>
<proteinExistence type="predicted"/>
<comment type="caution">
    <text evidence="1">The sequence shown here is derived from an EMBL/GenBank/DDBJ whole genome shotgun (WGS) entry which is preliminary data.</text>
</comment>
<organism evidence="1 2">
    <name type="scientific">Brassica napus</name>
    <name type="common">Rape</name>
    <dbReference type="NCBI Taxonomy" id="3708"/>
    <lineage>
        <taxon>Eukaryota</taxon>
        <taxon>Viridiplantae</taxon>
        <taxon>Streptophyta</taxon>
        <taxon>Embryophyta</taxon>
        <taxon>Tracheophyta</taxon>
        <taxon>Spermatophyta</taxon>
        <taxon>Magnoliopsida</taxon>
        <taxon>eudicotyledons</taxon>
        <taxon>Gunneridae</taxon>
        <taxon>Pentapetalae</taxon>
        <taxon>rosids</taxon>
        <taxon>malvids</taxon>
        <taxon>Brassicales</taxon>
        <taxon>Brassicaceae</taxon>
        <taxon>Brassiceae</taxon>
        <taxon>Brassica</taxon>
    </lineage>
</organism>
<evidence type="ECO:0000313" key="2">
    <source>
        <dbReference type="Proteomes" id="UP000824890"/>
    </source>
</evidence>
<dbReference type="EMBL" id="JAGKQM010000008">
    <property type="protein sequence ID" value="KAH0914219.1"/>
    <property type="molecule type" value="Genomic_DNA"/>
</dbReference>
<accession>A0ABQ8CAW7</accession>
<dbReference type="Gene3D" id="3.20.20.80">
    <property type="entry name" value="Glycosidases"/>
    <property type="match status" value="1"/>
</dbReference>
<name>A0ABQ8CAW7_BRANA</name>
<dbReference type="InterPro" id="IPR017853">
    <property type="entry name" value="GH"/>
</dbReference>